<gene>
    <name evidence="12" type="ORF">MOC_1104</name>
</gene>
<dbReference type="AlphaFoldDB" id="A0A089Q2S3"/>
<comment type="function">
    <text evidence="1 10">Involved in lipopolysaccharide (LPS) biosynthesis. Catalyzes the transfer of 3-deoxy-D-manno-octulosonate (Kdo) residue(s) from CMP-Kdo to lipid IV(A), the tetraacyldisaccharide-1,4'-bisphosphate precursor of lipid A.</text>
</comment>
<dbReference type="RefSeq" id="WP_043756001.1">
    <property type="nucleotide sequence ID" value="NZ_CP003811.1"/>
</dbReference>
<dbReference type="Gene3D" id="3.40.50.2000">
    <property type="entry name" value="Glycogen Phosphorylase B"/>
    <property type="match status" value="1"/>
</dbReference>
<dbReference type="KEGG" id="mor:MOC_1104"/>
<protein>
    <recommendedName>
        <fullName evidence="4 10">3-deoxy-D-manno-octulosonic acid transferase</fullName>
        <shortName evidence="10">Kdo transferase</shortName>
        <ecNumber evidence="3 10">2.4.99.12</ecNumber>
    </recommendedName>
    <alternativeName>
        <fullName evidence="6 10">Lipid IV(A) 3-deoxy-D-manno-octulosonic acid transferase</fullName>
    </alternativeName>
</protein>
<dbReference type="Pfam" id="PF04413">
    <property type="entry name" value="Glycos_transf_N"/>
    <property type="match status" value="1"/>
</dbReference>
<dbReference type="GO" id="GO:0005886">
    <property type="term" value="C:plasma membrane"/>
    <property type="evidence" value="ECO:0007669"/>
    <property type="project" value="UniProtKB-SubCell"/>
</dbReference>
<dbReference type="STRING" id="693986.MOC_1104"/>
<dbReference type="InterPro" id="IPR039901">
    <property type="entry name" value="Kdotransferase"/>
</dbReference>
<evidence type="ECO:0000313" key="12">
    <source>
        <dbReference type="EMBL" id="AIQ88859.1"/>
    </source>
</evidence>
<proteinExistence type="inferred from homology"/>
<name>A0A089Q2S3_9HYPH</name>
<dbReference type="GO" id="GO:0009244">
    <property type="term" value="P:lipopolysaccharide core region biosynthetic process"/>
    <property type="evidence" value="ECO:0007669"/>
    <property type="project" value="UniProtKB-UniRule"/>
</dbReference>
<dbReference type="Gene3D" id="3.40.50.11720">
    <property type="entry name" value="3-Deoxy-D-manno-octulosonic-acid transferase, N-terminal domain"/>
    <property type="match status" value="1"/>
</dbReference>
<dbReference type="PANTHER" id="PTHR42755">
    <property type="entry name" value="3-DEOXY-MANNO-OCTULOSONATE CYTIDYLYLTRANSFERASE"/>
    <property type="match status" value="1"/>
</dbReference>
<evidence type="ECO:0000256" key="8">
    <source>
        <dbReference type="PIRSR" id="PIRSR639901-1"/>
    </source>
</evidence>
<feature type="active site" description="Proton acceptor" evidence="8">
    <location>
        <position position="68"/>
    </location>
</feature>
<feature type="site" description="Transition state stabilizer" evidence="9">
    <location>
        <position position="136"/>
    </location>
</feature>
<comment type="pathway">
    <text evidence="2 10">Bacterial outer membrane biogenesis; LPS core biosynthesis.</text>
</comment>
<evidence type="ECO:0000259" key="11">
    <source>
        <dbReference type="Pfam" id="PF04413"/>
    </source>
</evidence>
<comment type="similarity">
    <text evidence="10">Belongs to the glycosyltransferase group 1 family.</text>
</comment>
<evidence type="ECO:0000313" key="13">
    <source>
        <dbReference type="Proteomes" id="UP000029492"/>
    </source>
</evidence>
<keyword evidence="5 10" id="KW-0808">Transferase</keyword>
<evidence type="ECO:0000256" key="7">
    <source>
        <dbReference type="ARBA" id="ARBA00049183"/>
    </source>
</evidence>
<dbReference type="PANTHER" id="PTHR42755:SF1">
    <property type="entry name" value="3-DEOXY-D-MANNO-OCTULOSONIC ACID TRANSFERASE, MITOCHONDRIAL-RELATED"/>
    <property type="match status" value="1"/>
</dbReference>
<keyword evidence="10" id="KW-1003">Cell membrane</keyword>
<evidence type="ECO:0000256" key="3">
    <source>
        <dbReference type="ARBA" id="ARBA00012621"/>
    </source>
</evidence>
<evidence type="ECO:0000256" key="6">
    <source>
        <dbReference type="ARBA" id="ARBA00031445"/>
    </source>
</evidence>
<dbReference type="GO" id="GO:0009245">
    <property type="term" value="P:lipid A biosynthetic process"/>
    <property type="evidence" value="ECO:0007669"/>
    <property type="project" value="TreeGrafter"/>
</dbReference>
<comment type="subcellular location">
    <subcellularLocation>
        <location evidence="10">Cell membrane</location>
    </subcellularLocation>
</comment>
<dbReference type="UniPathway" id="UPA00958"/>
<reference evidence="12 13" key="1">
    <citation type="journal article" date="2014" name="PLoS ONE">
        <title>Genome Information of Methylobacterium oryzae, a Plant-Probiotic Methylotroph in the Phyllosphere.</title>
        <authorList>
            <person name="Kwak M.J."/>
            <person name="Jeong H."/>
            <person name="Madhaiyan M."/>
            <person name="Lee Y."/>
            <person name="Sa T.M."/>
            <person name="Oh T.K."/>
            <person name="Kim J.F."/>
        </authorList>
    </citation>
    <scope>NUCLEOTIDE SEQUENCE [LARGE SCALE GENOMIC DNA]</scope>
    <source>
        <strain evidence="12 13">CBMB20</strain>
    </source>
</reference>
<organism evidence="12 13">
    <name type="scientific">Methylobacterium oryzae CBMB20</name>
    <dbReference type="NCBI Taxonomy" id="693986"/>
    <lineage>
        <taxon>Bacteria</taxon>
        <taxon>Pseudomonadati</taxon>
        <taxon>Pseudomonadota</taxon>
        <taxon>Alphaproteobacteria</taxon>
        <taxon>Hyphomicrobiales</taxon>
        <taxon>Methylobacteriaceae</taxon>
        <taxon>Methylobacterium</taxon>
    </lineage>
</organism>
<dbReference type="eggNOG" id="COG1519">
    <property type="taxonomic scope" value="Bacteria"/>
</dbReference>
<dbReference type="HOGENOM" id="CLU_036146_1_1_5"/>
<dbReference type="InterPro" id="IPR038107">
    <property type="entry name" value="Glycos_transf_N_sf"/>
</dbReference>
<evidence type="ECO:0000256" key="5">
    <source>
        <dbReference type="ARBA" id="ARBA00022679"/>
    </source>
</evidence>
<feature type="domain" description="3-deoxy-D-manno-octulosonic-acid transferase N-terminal" evidence="11">
    <location>
        <begin position="41"/>
        <end position="215"/>
    </location>
</feature>
<evidence type="ECO:0000256" key="1">
    <source>
        <dbReference type="ARBA" id="ARBA00003394"/>
    </source>
</evidence>
<dbReference type="Proteomes" id="UP000029492">
    <property type="component" value="Chromosome"/>
</dbReference>
<evidence type="ECO:0000256" key="2">
    <source>
        <dbReference type="ARBA" id="ARBA00004713"/>
    </source>
</evidence>
<dbReference type="InterPro" id="IPR007507">
    <property type="entry name" value="Glycos_transf_N"/>
</dbReference>
<dbReference type="GO" id="GO:0043842">
    <property type="term" value="F:Kdo transferase activity"/>
    <property type="evidence" value="ECO:0007669"/>
    <property type="project" value="UniProtKB-EC"/>
</dbReference>
<evidence type="ECO:0000256" key="9">
    <source>
        <dbReference type="PIRSR" id="PIRSR639901-2"/>
    </source>
</evidence>
<feature type="site" description="Transition state stabilizer" evidence="9">
    <location>
        <position position="212"/>
    </location>
</feature>
<evidence type="ECO:0000256" key="4">
    <source>
        <dbReference type="ARBA" id="ARBA00019077"/>
    </source>
</evidence>
<comment type="catalytic activity">
    <reaction evidence="7 10">
        <text>lipid IVA (E. coli) + CMP-3-deoxy-beta-D-manno-octulosonate = alpha-Kdo-(2-&gt;6)-lipid IVA (E. coli) + CMP + H(+)</text>
        <dbReference type="Rhea" id="RHEA:28066"/>
        <dbReference type="ChEBI" id="CHEBI:15378"/>
        <dbReference type="ChEBI" id="CHEBI:58603"/>
        <dbReference type="ChEBI" id="CHEBI:60364"/>
        <dbReference type="ChEBI" id="CHEBI:60377"/>
        <dbReference type="ChEBI" id="CHEBI:85987"/>
        <dbReference type="EC" id="2.4.99.12"/>
    </reaction>
</comment>
<dbReference type="EMBL" id="CP003811">
    <property type="protein sequence ID" value="AIQ88859.1"/>
    <property type="molecule type" value="Genomic_DNA"/>
</dbReference>
<sequence length="443" mass="47820">MRRPSVTLPLQAYRAGLRIGEPALTGLLAWRAQRGKEDPRRLPERRGLPGRARPVGPLAWMHGASVGEALSLIGLVEGMIARGFSVLVTTGTRAAAELVGVRLPPGAVHQYMPLDAPRWIGRFLEHWQPDLAVIAESEIWPNTILALDEREIPLILVNGRMSERSFRGWGRCPRTAKALLTRIAICLAQTQEDGERFAKLGAPRVSIAGNLKFDASVPPADAQQLAYLGAMMAGRPVWVAASTHAGEETMVAYAHAMLKVQFPQLLTIIAPRHPARGGEVVACADAVGLRSARRSTGGRPHPSIEVYVADTIGELGLFYRLSPLVFLGGSLVPRGGQNPIEPLRLGSAVLHGPHIENFSVVYQALDRAGGALPVRDGVELAAIAAELLGDRSRLADMAREGQRALEPFEGAVARTLAVLDPFVAQMKLQRLDRGSRARPLVRA</sequence>
<keyword evidence="10" id="KW-0472">Membrane</keyword>
<dbReference type="EC" id="2.4.99.12" evidence="3 10"/>
<keyword evidence="13" id="KW-1185">Reference proteome</keyword>
<keyword evidence="10" id="KW-0448">Lipopolysaccharide biosynthesis</keyword>
<accession>A0A089Q2S3</accession>
<evidence type="ECO:0000256" key="10">
    <source>
        <dbReference type="RuleBase" id="RU365103"/>
    </source>
</evidence>